<name>A0A5C5YSD6_9BACT</name>
<keyword evidence="1" id="KW-0812">Transmembrane</keyword>
<organism evidence="2 3">
    <name type="scientific">Posidoniimonas polymericola</name>
    <dbReference type="NCBI Taxonomy" id="2528002"/>
    <lineage>
        <taxon>Bacteria</taxon>
        <taxon>Pseudomonadati</taxon>
        <taxon>Planctomycetota</taxon>
        <taxon>Planctomycetia</taxon>
        <taxon>Pirellulales</taxon>
        <taxon>Lacipirellulaceae</taxon>
        <taxon>Posidoniimonas</taxon>
    </lineage>
</organism>
<evidence type="ECO:0000313" key="2">
    <source>
        <dbReference type="EMBL" id="TWT77859.1"/>
    </source>
</evidence>
<sequence>MQRREFIGRVVLGSWCGVGVASSTGCGTIFHQDRVHQPHSNQLDWKIVAADALGLILFFVPGVIAFAVDFYTGAIYLPYAAYGAAPVCPPVVTPQCVSSFETLELPPGVISQRSVEEAVAARTGKAISLSDANTRAGRLESIDQFTVVHQRLQGEPDYGVPSGELLRRLPPV</sequence>
<keyword evidence="1" id="KW-0472">Membrane</keyword>
<keyword evidence="1" id="KW-1133">Transmembrane helix</keyword>
<dbReference type="PROSITE" id="PS51257">
    <property type="entry name" value="PROKAR_LIPOPROTEIN"/>
    <property type="match status" value="1"/>
</dbReference>
<reference evidence="2 3" key="1">
    <citation type="submission" date="2019-02" db="EMBL/GenBank/DDBJ databases">
        <title>Deep-cultivation of Planctomycetes and their phenomic and genomic characterization uncovers novel biology.</title>
        <authorList>
            <person name="Wiegand S."/>
            <person name="Jogler M."/>
            <person name="Boedeker C."/>
            <person name="Pinto D."/>
            <person name="Vollmers J."/>
            <person name="Rivas-Marin E."/>
            <person name="Kohn T."/>
            <person name="Peeters S.H."/>
            <person name="Heuer A."/>
            <person name="Rast P."/>
            <person name="Oberbeckmann S."/>
            <person name="Bunk B."/>
            <person name="Jeske O."/>
            <person name="Meyerdierks A."/>
            <person name="Storesund J.E."/>
            <person name="Kallscheuer N."/>
            <person name="Luecker S."/>
            <person name="Lage O.M."/>
            <person name="Pohl T."/>
            <person name="Merkel B.J."/>
            <person name="Hornburger P."/>
            <person name="Mueller R.-W."/>
            <person name="Bruemmer F."/>
            <person name="Labrenz M."/>
            <person name="Spormann A.M."/>
            <person name="Op Den Camp H."/>
            <person name="Overmann J."/>
            <person name="Amann R."/>
            <person name="Jetten M.S.M."/>
            <person name="Mascher T."/>
            <person name="Medema M.H."/>
            <person name="Devos D.P."/>
            <person name="Kaster A.-K."/>
            <person name="Ovreas L."/>
            <person name="Rohde M."/>
            <person name="Galperin M.Y."/>
            <person name="Jogler C."/>
        </authorList>
    </citation>
    <scope>NUCLEOTIDE SEQUENCE [LARGE SCALE GENOMIC DNA]</scope>
    <source>
        <strain evidence="2 3">Pla123a</strain>
    </source>
</reference>
<accession>A0A5C5YSD6</accession>
<dbReference type="AlphaFoldDB" id="A0A5C5YSD6"/>
<protein>
    <submittedName>
        <fullName evidence="2">Uncharacterized protein</fullName>
    </submittedName>
</protein>
<keyword evidence="3" id="KW-1185">Reference proteome</keyword>
<evidence type="ECO:0000256" key="1">
    <source>
        <dbReference type="SAM" id="Phobius"/>
    </source>
</evidence>
<feature type="transmembrane region" description="Helical" evidence="1">
    <location>
        <begin position="47"/>
        <end position="68"/>
    </location>
</feature>
<dbReference type="Proteomes" id="UP000318478">
    <property type="component" value="Unassembled WGS sequence"/>
</dbReference>
<dbReference type="RefSeq" id="WP_146585742.1">
    <property type="nucleotide sequence ID" value="NZ_SJPO01000003.1"/>
</dbReference>
<evidence type="ECO:0000313" key="3">
    <source>
        <dbReference type="Proteomes" id="UP000318478"/>
    </source>
</evidence>
<gene>
    <name evidence="2" type="ORF">Pla123a_16570</name>
</gene>
<comment type="caution">
    <text evidence="2">The sequence shown here is derived from an EMBL/GenBank/DDBJ whole genome shotgun (WGS) entry which is preliminary data.</text>
</comment>
<dbReference type="OrthoDB" id="6105601at2"/>
<dbReference type="EMBL" id="SJPO01000003">
    <property type="protein sequence ID" value="TWT77859.1"/>
    <property type="molecule type" value="Genomic_DNA"/>
</dbReference>
<proteinExistence type="predicted"/>